<proteinExistence type="predicted"/>
<gene>
    <name evidence="1" type="ORF">WN944_016003</name>
</gene>
<accession>A0AAP0MA25</accession>
<organism evidence="1 2">
    <name type="scientific">Citrus x changshan-huyou</name>
    <dbReference type="NCBI Taxonomy" id="2935761"/>
    <lineage>
        <taxon>Eukaryota</taxon>
        <taxon>Viridiplantae</taxon>
        <taxon>Streptophyta</taxon>
        <taxon>Embryophyta</taxon>
        <taxon>Tracheophyta</taxon>
        <taxon>Spermatophyta</taxon>
        <taxon>Magnoliopsida</taxon>
        <taxon>eudicotyledons</taxon>
        <taxon>Gunneridae</taxon>
        <taxon>Pentapetalae</taxon>
        <taxon>rosids</taxon>
        <taxon>malvids</taxon>
        <taxon>Sapindales</taxon>
        <taxon>Rutaceae</taxon>
        <taxon>Aurantioideae</taxon>
        <taxon>Citrus</taxon>
    </lineage>
</organism>
<protein>
    <submittedName>
        <fullName evidence="1">Uncharacterized protein</fullName>
    </submittedName>
</protein>
<name>A0AAP0MA25_9ROSI</name>
<dbReference type="Proteomes" id="UP001428341">
    <property type="component" value="Unassembled WGS sequence"/>
</dbReference>
<keyword evidence="2" id="KW-1185">Reference proteome</keyword>
<comment type="caution">
    <text evidence="1">The sequence shown here is derived from an EMBL/GenBank/DDBJ whole genome shotgun (WGS) entry which is preliminary data.</text>
</comment>
<dbReference type="AlphaFoldDB" id="A0AAP0MA25"/>
<evidence type="ECO:0000313" key="2">
    <source>
        <dbReference type="Proteomes" id="UP001428341"/>
    </source>
</evidence>
<sequence length="140" mass="16202">MLLSGFDSNSVLFDEGEIWTKEPDSTSWHKLRHGFRRASRFQKLRHGFWRASRFQIPHGFLPACLTLPEAPSRLPFSAKVLDPNPKTRMSIEKIMNISWFQKLLQQQRKTGQGSSLFELGVADNNKYILKEKIPDMVSIL</sequence>
<evidence type="ECO:0000313" key="1">
    <source>
        <dbReference type="EMBL" id="KAK9200804.1"/>
    </source>
</evidence>
<reference evidence="1 2" key="1">
    <citation type="submission" date="2024-05" db="EMBL/GenBank/DDBJ databases">
        <title>Haplotype-resolved chromosome-level genome assembly of Huyou (Citrus changshanensis).</title>
        <authorList>
            <person name="Miao C."/>
            <person name="Chen W."/>
            <person name="Wu Y."/>
            <person name="Wang L."/>
            <person name="Zhao S."/>
            <person name="Grierson D."/>
            <person name="Xu C."/>
            <person name="Chen K."/>
        </authorList>
    </citation>
    <scope>NUCLEOTIDE SEQUENCE [LARGE SCALE GENOMIC DNA]</scope>
    <source>
        <strain evidence="1">01-14</strain>
        <tissue evidence="1">Leaf</tissue>
    </source>
</reference>
<dbReference type="EMBL" id="JBCGBO010000005">
    <property type="protein sequence ID" value="KAK9200804.1"/>
    <property type="molecule type" value="Genomic_DNA"/>
</dbReference>